<reference evidence="3" key="1">
    <citation type="submission" date="2022-08" db="EMBL/GenBank/DDBJ databases">
        <title>The genomic sequence of strain Paenibacillus sp. SCIV0701.</title>
        <authorList>
            <person name="Zhao H."/>
        </authorList>
    </citation>
    <scope>NUCLEOTIDE SEQUENCE</scope>
    <source>
        <strain evidence="3">SCIV0701</strain>
    </source>
</reference>
<dbReference type="InterPro" id="IPR050490">
    <property type="entry name" value="Bact_solute-bd_prot1"/>
</dbReference>
<evidence type="ECO:0000313" key="3">
    <source>
        <dbReference type="EMBL" id="MCR2805650.1"/>
    </source>
</evidence>
<dbReference type="PANTHER" id="PTHR43649:SF12">
    <property type="entry name" value="DIACETYLCHITOBIOSE BINDING PROTEIN DASA"/>
    <property type="match status" value="1"/>
</dbReference>
<evidence type="ECO:0000256" key="2">
    <source>
        <dbReference type="SAM" id="SignalP"/>
    </source>
</evidence>
<dbReference type="Proteomes" id="UP001141950">
    <property type="component" value="Unassembled WGS sequence"/>
</dbReference>
<sequence length="565" mass="62879">MKKRMRAGLLIFISLMIILAGCAKNEGNPNPTAASGEGGNNQATAEPAPVAEEKVSPAGEFPITKEKTTIRIMAMENGAVENFATNAFTQYLEEKTNIHIEWDIVPSSAAAEKLNLVLAGGDLPDVIMSMWVSNAQQMVYGSQGIIIPLNDLIDKYGKETKRIFEENPLIKEAITTPDGNIYALPSPNDCYHCSMIQKMWVYQPWLDELGIAKPTTTDEFYEMLKAFKTRDPNKNGKADEIPLSGGPKGWETRVDKFLMNAFIYNPANYVYLNGGKADVPFDKPEWKEGLAYLHKLYEEELLDPQALTQDGAQLRQLGENPDVPILGASGAGYMGELTQDNGASGRWKEYTTLAPLKGSGGLQVAPVGTYHPNGGNFVITKAAKNPEAAFRLADALYDLEMTLRSVVGIPEKQWTWAKDGEIGINGKPAVWKRLLPDGQIQNDSWAQTGPSYRSNDMRLGEVNNPEQSLEPMLFKETKENYEPYRASGDMVLPNLFFTSEQSAELADLQKTINDYVDESLARFITGDKDLTKDWDDYLKSLEQMNLKRYLEIYQQAYEAKASTMK</sequence>
<feature type="signal peptide" evidence="2">
    <location>
        <begin position="1"/>
        <end position="23"/>
    </location>
</feature>
<gene>
    <name evidence="3" type="ORF">NQZ67_17335</name>
</gene>
<accession>A0A9X2MSL4</accession>
<dbReference type="InterPro" id="IPR006059">
    <property type="entry name" value="SBP"/>
</dbReference>
<comment type="caution">
    <text evidence="3">The sequence shown here is derived from an EMBL/GenBank/DDBJ whole genome shotgun (WGS) entry which is preliminary data.</text>
</comment>
<keyword evidence="2" id="KW-0732">Signal</keyword>
<dbReference type="PANTHER" id="PTHR43649">
    <property type="entry name" value="ARABINOSE-BINDING PROTEIN-RELATED"/>
    <property type="match status" value="1"/>
</dbReference>
<keyword evidence="4" id="KW-1185">Reference proteome</keyword>
<name>A0A9X2MSL4_9BACL</name>
<dbReference type="RefSeq" id="WP_257448344.1">
    <property type="nucleotide sequence ID" value="NZ_JANIPJ010000012.1"/>
</dbReference>
<dbReference type="PROSITE" id="PS51257">
    <property type="entry name" value="PROKAR_LIPOPROTEIN"/>
    <property type="match status" value="1"/>
</dbReference>
<feature type="chain" id="PRO_5040764449" evidence="2">
    <location>
        <begin position="24"/>
        <end position="565"/>
    </location>
</feature>
<organism evidence="3 4">
    <name type="scientific">Paenibacillus soyae</name>
    <dbReference type="NCBI Taxonomy" id="2969249"/>
    <lineage>
        <taxon>Bacteria</taxon>
        <taxon>Bacillati</taxon>
        <taxon>Bacillota</taxon>
        <taxon>Bacilli</taxon>
        <taxon>Bacillales</taxon>
        <taxon>Paenibacillaceae</taxon>
        <taxon>Paenibacillus</taxon>
    </lineage>
</organism>
<dbReference type="CDD" id="cd13581">
    <property type="entry name" value="PBP2_AlgQ_like_2"/>
    <property type="match status" value="1"/>
</dbReference>
<dbReference type="AlphaFoldDB" id="A0A9X2MSL4"/>
<feature type="region of interest" description="Disordered" evidence="1">
    <location>
        <begin position="29"/>
        <end position="59"/>
    </location>
</feature>
<evidence type="ECO:0000313" key="4">
    <source>
        <dbReference type="Proteomes" id="UP001141950"/>
    </source>
</evidence>
<dbReference type="Gene3D" id="3.40.190.10">
    <property type="entry name" value="Periplasmic binding protein-like II"/>
    <property type="match status" value="2"/>
</dbReference>
<proteinExistence type="predicted"/>
<protein>
    <submittedName>
        <fullName evidence="3">ABC transporter substrate-binding protein</fullName>
    </submittedName>
</protein>
<evidence type="ECO:0000256" key="1">
    <source>
        <dbReference type="SAM" id="MobiDB-lite"/>
    </source>
</evidence>
<dbReference type="SUPFAM" id="SSF53850">
    <property type="entry name" value="Periplasmic binding protein-like II"/>
    <property type="match status" value="1"/>
</dbReference>
<dbReference type="EMBL" id="JANIPJ010000012">
    <property type="protein sequence ID" value="MCR2805650.1"/>
    <property type="molecule type" value="Genomic_DNA"/>
</dbReference>
<dbReference type="Pfam" id="PF01547">
    <property type="entry name" value="SBP_bac_1"/>
    <property type="match status" value="1"/>
</dbReference>